<evidence type="ECO:0000313" key="2">
    <source>
        <dbReference type="Proteomes" id="UP000030687"/>
    </source>
</evidence>
<protein>
    <submittedName>
        <fullName evidence="1">Uncharacterized protein</fullName>
    </submittedName>
</protein>
<dbReference type="AlphaFoldDB" id="V4U053"/>
<reference evidence="1 2" key="1">
    <citation type="submission" date="2013-10" db="EMBL/GenBank/DDBJ databases">
        <authorList>
            <consortium name="International Citrus Genome Consortium"/>
            <person name="Jenkins J."/>
            <person name="Schmutz J."/>
            <person name="Prochnik S."/>
            <person name="Rokhsar D."/>
            <person name="Gmitter F."/>
            <person name="Ollitrault P."/>
            <person name="Machado M."/>
            <person name="Talon M."/>
            <person name="Wincker P."/>
            <person name="Jaillon O."/>
            <person name="Morgante M."/>
        </authorList>
    </citation>
    <scope>NUCLEOTIDE SEQUENCE</scope>
    <source>
        <strain evidence="2">cv. Clemenules</strain>
    </source>
</reference>
<dbReference type="EMBL" id="KI536661">
    <property type="protein sequence ID" value="ESR55551.1"/>
    <property type="molecule type" value="Genomic_DNA"/>
</dbReference>
<evidence type="ECO:0000313" key="1">
    <source>
        <dbReference type="EMBL" id="ESR55551.1"/>
    </source>
</evidence>
<proteinExistence type="predicted"/>
<organism evidence="1 2">
    <name type="scientific">Citrus clementina</name>
    <name type="common">Clementine</name>
    <name type="synonym">Citrus deliciosa x Citrus sinensis</name>
    <dbReference type="NCBI Taxonomy" id="85681"/>
    <lineage>
        <taxon>Eukaryota</taxon>
        <taxon>Viridiplantae</taxon>
        <taxon>Streptophyta</taxon>
        <taxon>Embryophyta</taxon>
        <taxon>Tracheophyta</taxon>
        <taxon>Spermatophyta</taxon>
        <taxon>Magnoliopsida</taxon>
        <taxon>eudicotyledons</taxon>
        <taxon>Gunneridae</taxon>
        <taxon>Pentapetalae</taxon>
        <taxon>rosids</taxon>
        <taxon>malvids</taxon>
        <taxon>Sapindales</taxon>
        <taxon>Rutaceae</taxon>
        <taxon>Aurantioideae</taxon>
        <taxon>Citrus</taxon>
    </lineage>
</organism>
<accession>V4U053</accession>
<dbReference type="Proteomes" id="UP000030687">
    <property type="component" value="Unassembled WGS sequence"/>
</dbReference>
<dbReference type="KEGG" id="cic:CICLE_v10023075mg"/>
<sequence length="90" mass="10592">MQGSRLLELWAMGHPTTYNFVQRASIFCATDKMAKKLRTKHNPHGPKREPSTMKIYASKHFIRHIKNLVWKCNGSYQNEVNKMTFKIIQE</sequence>
<dbReference type="InParanoid" id="V4U053"/>
<keyword evidence="2" id="KW-1185">Reference proteome</keyword>
<name>V4U053_CITCL</name>
<gene>
    <name evidence="1" type="ORF">CICLE_v10023075mg</name>
</gene>
<dbReference type="Gramene" id="ESR55551">
    <property type="protein sequence ID" value="ESR55551"/>
    <property type="gene ID" value="CICLE_v10023075mg"/>
</dbReference>